<dbReference type="GO" id="GO:0004609">
    <property type="term" value="F:phosphatidylserine decarboxylase activity"/>
    <property type="evidence" value="ECO:0007669"/>
    <property type="project" value="UniProtKB-EC"/>
</dbReference>
<evidence type="ECO:0000256" key="6">
    <source>
        <dbReference type="ARBA" id="ARBA00023145"/>
    </source>
</evidence>
<keyword evidence="2" id="KW-0444">Lipid biosynthesis</keyword>
<reference evidence="12" key="1">
    <citation type="submission" date="2019-08" db="EMBL/GenBank/DDBJ databases">
        <authorList>
            <person name="Kucharzyk K."/>
            <person name="Murdoch R.W."/>
            <person name="Higgins S."/>
            <person name="Loffler F."/>
        </authorList>
    </citation>
    <scope>NUCLEOTIDE SEQUENCE</scope>
</reference>
<evidence type="ECO:0000256" key="5">
    <source>
        <dbReference type="ARBA" id="ARBA00023136"/>
    </source>
</evidence>
<dbReference type="HAMAP" id="MF_00664">
    <property type="entry name" value="PS_decarb_PSD_A"/>
    <property type="match status" value="1"/>
</dbReference>
<gene>
    <name evidence="12" type="primary">psd_10</name>
    <name evidence="12" type="ORF">SDC9_33044</name>
</gene>
<keyword evidence="7" id="KW-0594">Phospholipid biosynthesis</keyword>
<dbReference type="EC" id="4.1.1.65" evidence="12"/>
<organism evidence="12">
    <name type="scientific">bioreactor metagenome</name>
    <dbReference type="NCBI Taxonomy" id="1076179"/>
    <lineage>
        <taxon>unclassified sequences</taxon>
        <taxon>metagenomes</taxon>
        <taxon>ecological metagenomes</taxon>
    </lineage>
</organism>
<keyword evidence="1" id="KW-1003">Cell membrane</keyword>
<evidence type="ECO:0000256" key="1">
    <source>
        <dbReference type="ARBA" id="ARBA00022475"/>
    </source>
</evidence>
<keyword evidence="4" id="KW-0443">Lipid metabolism</keyword>
<dbReference type="PANTHER" id="PTHR35809:SF1">
    <property type="entry name" value="ARCHAETIDYLSERINE DECARBOXYLASE PROENZYME-RELATED"/>
    <property type="match status" value="1"/>
</dbReference>
<evidence type="ECO:0000256" key="7">
    <source>
        <dbReference type="ARBA" id="ARBA00023209"/>
    </source>
</evidence>
<keyword evidence="5 11" id="KW-0472">Membrane</keyword>
<dbReference type="InterPro" id="IPR003817">
    <property type="entry name" value="PS_Dcarbxylase"/>
</dbReference>
<dbReference type="NCBIfam" id="NF003678">
    <property type="entry name" value="PRK05305.1-2"/>
    <property type="match status" value="1"/>
</dbReference>
<protein>
    <submittedName>
        <fullName evidence="12">Phosphatidylserine decarboxylase proenzyme</fullName>
        <ecNumber evidence="12">4.1.1.65</ecNumber>
    </submittedName>
</protein>
<name>A0A644V8F2_9ZZZZ</name>
<feature type="transmembrane region" description="Helical" evidence="11">
    <location>
        <begin position="34"/>
        <end position="53"/>
    </location>
</feature>
<dbReference type="GO" id="GO:0008654">
    <property type="term" value="P:phospholipid biosynthetic process"/>
    <property type="evidence" value="ECO:0007669"/>
    <property type="project" value="UniProtKB-KW"/>
</dbReference>
<keyword evidence="3" id="KW-0210">Decarboxylase</keyword>
<evidence type="ECO:0000256" key="10">
    <source>
        <dbReference type="ARBA" id="ARBA00023317"/>
    </source>
</evidence>
<keyword evidence="10" id="KW-0670">Pyruvate</keyword>
<evidence type="ECO:0000256" key="3">
    <source>
        <dbReference type="ARBA" id="ARBA00022793"/>
    </source>
</evidence>
<evidence type="ECO:0000256" key="9">
    <source>
        <dbReference type="ARBA" id="ARBA00023264"/>
    </source>
</evidence>
<comment type="caution">
    <text evidence="12">The sequence shown here is derived from an EMBL/GenBank/DDBJ whole genome shotgun (WGS) entry which is preliminary data.</text>
</comment>
<keyword evidence="9" id="KW-1208">Phospholipid metabolism</keyword>
<keyword evidence="6" id="KW-0865">Zymogen</keyword>
<evidence type="ECO:0000256" key="2">
    <source>
        <dbReference type="ARBA" id="ARBA00022516"/>
    </source>
</evidence>
<evidence type="ECO:0000256" key="11">
    <source>
        <dbReference type="SAM" id="Phobius"/>
    </source>
</evidence>
<dbReference type="AlphaFoldDB" id="A0A644V8F2"/>
<dbReference type="EMBL" id="VSSQ01000232">
    <property type="protein sequence ID" value="MPL87052.1"/>
    <property type="molecule type" value="Genomic_DNA"/>
</dbReference>
<proteinExistence type="inferred from homology"/>
<keyword evidence="8 12" id="KW-0456">Lyase</keyword>
<dbReference type="PANTHER" id="PTHR35809">
    <property type="entry name" value="ARCHAETIDYLSERINE DECARBOXYLASE PROENZYME-RELATED"/>
    <property type="match status" value="1"/>
</dbReference>
<evidence type="ECO:0000256" key="4">
    <source>
        <dbReference type="ARBA" id="ARBA00023098"/>
    </source>
</evidence>
<sequence length="223" mass="25477">MKIHKEGYKIITNSFLILAIPVVALYFIFPDDNIFWYALIAALLLFTLVVRFFRFPNITPAINDSVVLAPADGKIVIVKEVYEGEFLKKECLQVSVFMSVFNVHINWFPVKGVVKYFKYHPGRYLVAMHPKSSEKNERTTIVVENDRGTVLFRQIAGYLARRIVCYAEEGKFYQQGEQAGFIKFGSRVDLFLPLDSRVQVTKGQKVKGSQTIIATLPELINES</sequence>
<evidence type="ECO:0000313" key="12">
    <source>
        <dbReference type="EMBL" id="MPL87052.1"/>
    </source>
</evidence>
<keyword evidence="11" id="KW-0812">Transmembrane</keyword>
<feature type="transmembrane region" description="Helical" evidence="11">
    <location>
        <begin position="7"/>
        <end position="28"/>
    </location>
</feature>
<dbReference type="InterPro" id="IPR033175">
    <property type="entry name" value="PSD-A"/>
</dbReference>
<dbReference type="Pfam" id="PF02666">
    <property type="entry name" value="PS_Dcarbxylase"/>
    <property type="match status" value="1"/>
</dbReference>
<accession>A0A644V8F2</accession>
<evidence type="ECO:0000256" key="8">
    <source>
        <dbReference type="ARBA" id="ARBA00023239"/>
    </source>
</evidence>
<keyword evidence="11" id="KW-1133">Transmembrane helix</keyword>